<gene>
    <name evidence="1" type="ORF">H3H32_05500</name>
</gene>
<dbReference type="AlphaFoldDB" id="A0A7G5GZV8"/>
<name>A0A7G5GZV8_9BACT</name>
<proteinExistence type="predicted"/>
<evidence type="ECO:0000313" key="2">
    <source>
        <dbReference type="Proteomes" id="UP000515369"/>
    </source>
</evidence>
<organism evidence="1 2">
    <name type="scientific">Spirosoma foliorum</name>
    <dbReference type="NCBI Taxonomy" id="2710596"/>
    <lineage>
        <taxon>Bacteria</taxon>
        <taxon>Pseudomonadati</taxon>
        <taxon>Bacteroidota</taxon>
        <taxon>Cytophagia</taxon>
        <taxon>Cytophagales</taxon>
        <taxon>Cytophagaceae</taxon>
        <taxon>Spirosoma</taxon>
    </lineage>
</organism>
<protein>
    <submittedName>
        <fullName evidence="1">Uncharacterized protein</fullName>
    </submittedName>
</protein>
<dbReference type="KEGG" id="sfol:H3H32_05500"/>
<dbReference type="RefSeq" id="WP_182461654.1">
    <property type="nucleotide sequence ID" value="NZ_CP059732.1"/>
</dbReference>
<sequence>MITKAMGQPNDAINPNADQQRKLLEDMIKQCDALIDELYETIELFTLDGASPDDETMHTDAAQELVYYTRKRIELVEALQLLRSGHP</sequence>
<reference evidence="1 2" key="1">
    <citation type="submission" date="2020-07" db="EMBL/GenBank/DDBJ databases">
        <title>Spirosoma foliorum sp. nov., isolated from the leaves on the Nejang mountain Korea, Republic of.</title>
        <authorList>
            <person name="Ho H."/>
            <person name="Lee Y.-J."/>
            <person name="Nurcahyanto D.-A."/>
            <person name="Kim S.-G."/>
        </authorList>
    </citation>
    <scope>NUCLEOTIDE SEQUENCE [LARGE SCALE GENOMIC DNA]</scope>
    <source>
        <strain evidence="1 2">PL0136</strain>
    </source>
</reference>
<dbReference type="EMBL" id="CP059732">
    <property type="protein sequence ID" value="QMW04400.1"/>
    <property type="molecule type" value="Genomic_DNA"/>
</dbReference>
<keyword evidence="2" id="KW-1185">Reference proteome</keyword>
<accession>A0A7G5GZV8</accession>
<evidence type="ECO:0000313" key="1">
    <source>
        <dbReference type="EMBL" id="QMW04400.1"/>
    </source>
</evidence>
<dbReference type="Proteomes" id="UP000515369">
    <property type="component" value="Chromosome"/>
</dbReference>